<organism evidence="3 4">
    <name type="scientific">Trypanosoma cruzi Dm28c</name>
    <dbReference type="NCBI Taxonomy" id="1416333"/>
    <lineage>
        <taxon>Eukaryota</taxon>
        <taxon>Discoba</taxon>
        <taxon>Euglenozoa</taxon>
        <taxon>Kinetoplastea</taxon>
        <taxon>Metakinetoplastina</taxon>
        <taxon>Trypanosomatida</taxon>
        <taxon>Trypanosomatidae</taxon>
        <taxon>Trypanosoma</taxon>
        <taxon>Schizotrypanum</taxon>
    </lineage>
</organism>
<evidence type="ECO:0000313" key="3">
    <source>
        <dbReference type="EMBL" id="ESS61807.1"/>
    </source>
</evidence>
<dbReference type="EMBL" id="AYLP01000240">
    <property type="protein sequence ID" value="ESS61807.1"/>
    <property type="molecule type" value="Genomic_DNA"/>
</dbReference>
<feature type="compositionally biased region" description="Basic and acidic residues" evidence="1">
    <location>
        <begin position="146"/>
        <end position="155"/>
    </location>
</feature>
<proteinExistence type="predicted"/>
<feature type="compositionally biased region" description="Polar residues" evidence="1">
    <location>
        <begin position="209"/>
        <end position="220"/>
    </location>
</feature>
<name>V5B725_TRYCR</name>
<keyword evidence="2" id="KW-1133">Transmembrane helix</keyword>
<dbReference type="AlphaFoldDB" id="V5B725"/>
<comment type="caution">
    <text evidence="3">The sequence shown here is derived from an EMBL/GenBank/DDBJ whole genome shotgun (WGS) entry which is preliminary data.</text>
</comment>
<dbReference type="OrthoDB" id="10543683at2759"/>
<dbReference type="Proteomes" id="UP000017861">
    <property type="component" value="Unassembled WGS sequence"/>
</dbReference>
<feature type="compositionally biased region" description="Basic residues" evidence="1">
    <location>
        <begin position="289"/>
        <end position="298"/>
    </location>
</feature>
<feature type="region of interest" description="Disordered" evidence="1">
    <location>
        <begin position="206"/>
        <end position="227"/>
    </location>
</feature>
<feature type="region of interest" description="Disordered" evidence="1">
    <location>
        <begin position="255"/>
        <end position="298"/>
    </location>
</feature>
<evidence type="ECO:0000256" key="2">
    <source>
        <dbReference type="SAM" id="Phobius"/>
    </source>
</evidence>
<dbReference type="VEuPathDB" id="TriTrypDB:TCDM_10580"/>
<keyword evidence="2" id="KW-0812">Transmembrane</keyword>
<protein>
    <submittedName>
        <fullName evidence="3">Uncharacterized protein</fullName>
    </submittedName>
</protein>
<accession>V5B725</accession>
<reference evidence="3 4" key="1">
    <citation type="journal article" date="2014" name="Genome Announc.">
        <title>Trypanosoma cruzi Clone Dm28c Draft Genome Sequence.</title>
        <authorList>
            <person name="Grisard E.C."/>
            <person name="Teixeira S.M."/>
            <person name="de Almeida L.G."/>
            <person name="Stoco P.H."/>
            <person name="Gerber A.L."/>
            <person name="Talavera-Lopez C."/>
            <person name="Lima O.C."/>
            <person name="Andersson B."/>
            <person name="de Vasconcelos A.T."/>
        </authorList>
    </citation>
    <scope>NUCLEOTIDE SEQUENCE [LARGE SCALE GENOMIC DNA]</scope>
    <source>
        <strain evidence="3 4">Dm28c</strain>
    </source>
</reference>
<keyword evidence="2" id="KW-0472">Membrane</keyword>
<feature type="region of interest" description="Disordered" evidence="1">
    <location>
        <begin position="145"/>
        <end position="169"/>
    </location>
</feature>
<feature type="transmembrane region" description="Helical" evidence="2">
    <location>
        <begin position="29"/>
        <end position="48"/>
    </location>
</feature>
<evidence type="ECO:0000313" key="4">
    <source>
        <dbReference type="Proteomes" id="UP000017861"/>
    </source>
</evidence>
<gene>
    <name evidence="3" type="ORF">TCDM_10580</name>
</gene>
<evidence type="ECO:0000256" key="1">
    <source>
        <dbReference type="SAM" id="MobiDB-lite"/>
    </source>
</evidence>
<sequence>MVNFTSCVRLILSSASRRASVGTCVSTPFGVSLAGGVILCFSFIVPTLPERERTFVKRLSNELQRLVRSQVKNFFRKPLVLCVIIRLLNKHLHLHIVVFHQRPPRRQHNSKGNHSASCWCCSWSTLVAAFPPPHVELQRRNHHKSRCEAPSKHPCGEASHSRRPTAASRCRRLQRTVAAVSSRSLSGVARRTRTAGWPLRHAAALQRLSAKQSRPTTPCSNTRRATNPNTATLSPFFILFYSRCLSVCPITDTKDKCTPSENGRNKKKRRHDPTVPQRANTLLHPPSLPRRRPQSHRRVNTTMCTTPSYSEQWAGRGHASPRSIFPPLKCCVPAQSSKHNQSAHKPNQHPHSLKHIIRIE</sequence>